<sequence>MESNPPNPSSHSTTSSAATAGTATTTTTTTAASVTTSNTQIESSLKSLNKSSYKISKPTNRPSPPPLPIPTPSEPTTNSNPDPNPSISASNLSGPVAPPQPPVYNIDKNNFREIVQKLTGSISPVPPRPTAPPVSTPPVPPLPQPSSSSRLHRIRPPPLANLSARPPSVAGQQALSPLPPLPSVGVTAESPISAYMRRLHSTGMEPLSPLGFGCLQSPRTAYQMMMMSSAGLPTSPGVPPLPAPSPRGER</sequence>
<dbReference type="PANTHER" id="PTHR33783:SF4">
    <property type="entry name" value="VQ MOTIF-CONTAINING PROTEIN 9"/>
    <property type="match status" value="1"/>
</dbReference>
<dbReference type="Pfam" id="PF05678">
    <property type="entry name" value="VQ"/>
    <property type="match status" value="1"/>
</dbReference>
<dbReference type="Proteomes" id="UP000623129">
    <property type="component" value="Unassembled WGS sequence"/>
</dbReference>
<feature type="domain" description="VQ" evidence="2">
    <location>
        <begin position="98"/>
        <end position="121"/>
    </location>
</feature>
<feature type="region of interest" description="Disordered" evidence="1">
    <location>
        <begin position="230"/>
        <end position="250"/>
    </location>
</feature>
<dbReference type="InterPro" id="IPR008889">
    <property type="entry name" value="VQ"/>
</dbReference>
<gene>
    <name evidence="3" type="ORF">FCM35_KLT08079</name>
</gene>
<feature type="compositionally biased region" description="Pro residues" evidence="1">
    <location>
        <begin position="236"/>
        <end position="250"/>
    </location>
</feature>
<reference evidence="3" key="1">
    <citation type="submission" date="2020-01" db="EMBL/GenBank/DDBJ databases">
        <title>Genome sequence of Kobresia littledalei, the first chromosome-level genome in the family Cyperaceae.</title>
        <authorList>
            <person name="Qu G."/>
        </authorList>
    </citation>
    <scope>NUCLEOTIDE SEQUENCE</scope>
    <source>
        <strain evidence="3">C.B.Clarke</strain>
        <tissue evidence="3">Leaf</tissue>
    </source>
</reference>
<evidence type="ECO:0000313" key="4">
    <source>
        <dbReference type="Proteomes" id="UP000623129"/>
    </source>
</evidence>
<dbReference type="AlphaFoldDB" id="A0A833QX21"/>
<dbReference type="PANTHER" id="PTHR33783">
    <property type="entry name" value="PROTEIN HAIKU1"/>
    <property type="match status" value="1"/>
</dbReference>
<dbReference type="OrthoDB" id="783585at2759"/>
<feature type="compositionally biased region" description="Low complexity" evidence="1">
    <location>
        <begin position="9"/>
        <end position="60"/>
    </location>
</feature>
<feature type="compositionally biased region" description="Pro residues" evidence="1">
    <location>
        <begin position="61"/>
        <end position="73"/>
    </location>
</feature>
<accession>A0A833QX21</accession>
<evidence type="ECO:0000256" key="1">
    <source>
        <dbReference type="SAM" id="MobiDB-lite"/>
    </source>
</evidence>
<keyword evidence="4" id="KW-1185">Reference proteome</keyword>
<name>A0A833QX21_9POAL</name>
<organism evidence="3 4">
    <name type="scientific">Carex littledalei</name>
    <dbReference type="NCBI Taxonomy" id="544730"/>
    <lineage>
        <taxon>Eukaryota</taxon>
        <taxon>Viridiplantae</taxon>
        <taxon>Streptophyta</taxon>
        <taxon>Embryophyta</taxon>
        <taxon>Tracheophyta</taxon>
        <taxon>Spermatophyta</taxon>
        <taxon>Magnoliopsida</taxon>
        <taxon>Liliopsida</taxon>
        <taxon>Poales</taxon>
        <taxon>Cyperaceae</taxon>
        <taxon>Cyperoideae</taxon>
        <taxon>Cariceae</taxon>
        <taxon>Carex</taxon>
        <taxon>Carex subgen. Euthyceras</taxon>
    </lineage>
</organism>
<evidence type="ECO:0000259" key="2">
    <source>
        <dbReference type="Pfam" id="PF05678"/>
    </source>
</evidence>
<feature type="region of interest" description="Disordered" evidence="1">
    <location>
        <begin position="1"/>
        <end position="184"/>
    </location>
</feature>
<dbReference type="InterPro" id="IPR039612">
    <property type="entry name" value="VQ_5/9/14"/>
</dbReference>
<comment type="caution">
    <text evidence="3">The sequence shown here is derived from an EMBL/GenBank/DDBJ whole genome shotgun (WGS) entry which is preliminary data.</text>
</comment>
<evidence type="ECO:0000313" key="3">
    <source>
        <dbReference type="EMBL" id="KAF3326449.1"/>
    </source>
</evidence>
<feature type="compositionally biased region" description="Pro residues" evidence="1">
    <location>
        <begin position="124"/>
        <end position="144"/>
    </location>
</feature>
<feature type="compositionally biased region" description="Low complexity" evidence="1">
    <location>
        <begin position="74"/>
        <end position="91"/>
    </location>
</feature>
<dbReference type="EMBL" id="SWLB01000018">
    <property type="protein sequence ID" value="KAF3326449.1"/>
    <property type="molecule type" value="Genomic_DNA"/>
</dbReference>
<protein>
    <submittedName>
        <fullName evidence="3">Vegetative cell wall protein gp1-like protein</fullName>
    </submittedName>
</protein>
<proteinExistence type="predicted"/>